<name>A0A0P9FIN1_9CHLR</name>
<dbReference type="InterPro" id="IPR036097">
    <property type="entry name" value="HisK_dim/P_sf"/>
</dbReference>
<dbReference type="Gene3D" id="3.30.565.10">
    <property type="entry name" value="Histidine kinase-like ATPase, C-terminal domain"/>
    <property type="match status" value="1"/>
</dbReference>
<evidence type="ECO:0000256" key="5">
    <source>
        <dbReference type="ARBA" id="ARBA00022679"/>
    </source>
</evidence>
<evidence type="ECO:0000256" key="10">
    <source>
        <dbReference type="ARBA" id="ARBA00023136"/>
    </source>
</evidence>
<dbReference type="InterPro" id="IPR005467">
    <property type="entry name" value="His_kinase_dom"/>
</dbReference>
<keyword evidence="5" id="KW-0808">Transferase</keyword>
<dbReference type="EMBL" id="LJCR01000381">
    <property type="protein sequence ID" value="KPV52963.1"/>
    <property type="molecule type" value="Genomic_DNA"/>
</dbReference>
<evidence type="ECO:0000256" key="3">
    <source>
        <dbReference type="ARBA" id="ARBA00012438"/>
    </source>
</evidence>
<evidence type="ECO:0000256" key="2">
    <source>
        <dbReference type="ARBA" id="ARBA00004370"/>
    </source>
</evidence>
<evidence type="ECO:0000256" key="4">
    <source>
        <dbReference type="ARBA" id="ARBA00022553"/>
    </source>
</evidence>
<keyword evidence="15" id="KW-1185">Reference proteome</keyword>
<feature type="transmembrane region" description="Helical" evidence="11">
    <location>
        <begin position="171"/>
        <end position="195"/>
    </location>
</feature>
<dbReference type="SMART" id="SM00304">
    <property type="entry name" value="HAMP"/>
    <property type="match status" value="1"/>
</dbReference>
<evidence type="ECO:0000256" key="11">
    <source>
        <dbReference type="SAM" id="Phobius"/>
    </source>
</evidence>
<dbReference type="AlphaFoldDB" id="A0A0P9FIN1"/>
<reference evidence="14 15" key="1">
    <citation type="submission" date="2015-09" db="EMBL/GenBank/DDBJ databases">
        <title>Draft genome sequence of Kouleothrix aurantiaca JCM 19913.</title>
        <authorList>
            <person name="Hemp J."/>
        </authorList>
    </citation>
    <scope>NUCLEOTIDE SEQUENCE [LARGE SCALE GENOMIC DNA]</scope>
    <source>
        <strain evidence="14 15">COM-B</strain>
    </source>
</reference>
<evidence type="ECO:0000259" key="13">
    <source>
        <dbReference type="PROSITE" id="PS50885"/>
    </source>
</evidence>
<evidence type="ECO:0000313" key="14">
    <source>
        <dbReference type="EMBL" id="KPV52963.1"/>
    </source>
</evidence>
<accession>A0A0P9FIN1</accession>
<keyword evidence="6 11" id="KW-0812">Transmembrane</keyword>
<feature type="domain" description="HAMP" evidence="13">
    <location>
        <begin position="196"/>
        <end position="250"/>
    </location>
</feature>
<gene>
    <name evidence="14" type="ORF">SE17_12385</name>
</gene>
<evidence type="ECO:0000259" key="12">
    <source>
        <dbReference type="PROSITE" id="PS50109"/>
    </source>
</evidence>
<keyword evidence="10 11" id="KW-0472">Membrane</keyword>
<dbReference type="PROSITE" id="PS50109">
    <property type="entry name" value="HIS_KIN"/>
    <property type="match status" value="1"/>
</dbReference>
<dbReference type="GO" id="GO:0005886">
    <property type="term" value="C:plasma membrane"/>
    <property type="evidence" value="ECO:0007669"/>
    <property type="project" value="TreeGrafter"/>
</dbReference>
<dbReference type="SMART" id="SM00388">
    <property type="entry name" value="HisKA"/>
    <property type="match status" value="1"/>
</dbReference>
<dbReference type="InterPro" id="IPR036890">
    <property type="entry name" value="HATPase_C_sf"/>
</dbReference>
<dbReference type="Pfam" id="PF02518">
    <property type="entry name" value="HATPase_c"/>
    <property type="match status" value="1"/>
</dbReference>
<keyword evidence="9" id="KW-0902">Two-component regulatory system</keyword>
<dbReference type="FunFam" id="3.30.565.10:FF:000006">
    <property type="entry name" value="Sensor histidine kinase WalK"/>
    <property type="match status" value="1"/>
</dbReference>
<dbReference type="Gene3D" id="1.10.287.130">
    <property type="match status" value="1"/>
</dbReference>
<dbReference type="SUPFAM" id="SSF55874">
    <property type="entry name" value="ATPase domain of HSP90 chaperone/DNA topoisomerase II/histidine kinase"/>
    <property type="match status" value="1"/>
</dbReference>
<dbReference type="GO" id="GO:0000155">
    <property type="term" value="F:phosphorelay sensor kinase activity"/>
    <property type="evidence" value="ECO:0007669"/>
    <property type="project" value="InterPro"/>
</dbReference>
<dbReference type="CDD" id="cd00082">
    <property type="entry name" value="HisKA"/>
    <property type="match status" value="1"/>
</dbReference>
<evidence type="ECO:0000313" key="15">
    <source>
        <dbReference type="Proteomes" id="UP000050509"/>
    </source>
</evidence>
<dbReference type="PRINTS" id="PR00344">
    <property type="entry name" value="BCTRLSENSOR"/>
</dbReference>
<dbReference type="InterPro" id="IPR003661">
    <property type="entry name" value="HisK_dim/P_dom"/>
</dbReference>
<dbReference type="Pfam" id="PF00672">
    <property type="entry name" value="HAMP"/>
    <property type="match status" value="1"/>
</dbReference>
<dbReference type="SUPFAM" id="SSF47384">
    <property type="entry name" value="Homodimeric domain of signal transducing histidine kinase"/>
    <property type="match status" value="1"/>
</dbReference>
<proteinExistence type="predicted"/>
<evidence type="ECO:0000256" key="6">
    <source>
        <dbReference type="ARBA" id="ARBA00022692"/>
    </source>
</evidence>
<dbReference type="Proteomes" id="UP000050509">
    <property type="component" value="Unassembled WGS sequence"/>
</dbReference>
<evidence type="ECO:0000256" key="8">
    <source>
        <dbReference type="ARBA" id="ARBA00022989"/>
    </source>
</evidence>
<dbReference type="InterPro" id="IPR004358">
    <property type="entry name" value="Sig_transdc_His_kin-like_C"/>
</dbReference>
<comment type="subcellular location">
    <subcellularLocation>
        <location evidence="2">Membrane</location>
    </subcellularLocation>
</comment>
<dbReference type="PANTHER" id="PTHR45436:SF5">
    <property type="entry name" value="SENSOR HISTIDINE KINASE TRCS"/>
    <property type="match status" value="1"/>
</dbReference>
<keyword evidence="4" id="KW-0597">Phosphoprotein</keyword>
<evidence type="ECO:0000256" key="7">
    <source>
        <dbReference type="ARBA" id="ARBA00022777"/>
    </source>
</evidence>
<dbReference type="PANTHER" id="PTHR45436">
    <property type="entry name" value="SENSOR HISTIDINE KINASE YKOH"/>
    <property type="match status" value="1"/>
</dbReference>
<dbReference type="PROSITE" id="PS50885">
    <property type="entry name" value="HAMP"/>
    <property type="match status" value="1"/>
</dbReference>
<comment type="caution">
    <text evidence="14">The sequence shown here is derived from an EMBL/GenBank/DDBJ whole genome shotgun (WGS) entry which is preliminary data.</text>
</comment>
<dbReference type="SMART" id="SM00387">
    <property type="entry name" value="HATPase_c"/>
    <property type="match status" value="1"/>
</dbReference>
<dbReference type="Gene3D" id="6.10.340.10">
    <property type="match status" value="1"/>
</dbReference>
<feature type="transmembrane region" description="Helical" evidence="11">
    <location>
        <begin position="12"/>
        <end position="33"/>
    </location>
</feature>
<protein>
    <recommendedName>
        <fullName evidence="3">histidine kinase</fullName>
        <ecNumber evidence="3">2.7.13.3</ecNumber>
    </recommendedName>
</protein>
<comment type="catalytic activity">
    <reaction evidence="1">
        <text>ATP + protein L-histidine = ADP + protein N-phospho-L-histidine.</text>
        <dbReference type="EC" id="2.7.13.3"/>
    </reaction>
</comment>
<keyword evidence="7" id="KW-0418">Kinase</keyword>
<dbReference type="InterPro" id="IPR050428">
    <property type="entry name" value="TCS_sensor_his_kinase"/>
</dbReference>
<evidence type="ECO:0000256" key="1">
    <source>
        <dbReference type="ARBA" id="ARBA00000085"/>
    </source>
</evidence>
<sequence length="476" mass="50992">MSRFSLRTRLALGYTAFFGAVLVLLGIGVVLTVRSELRAEMVRELQASSDLIQRDFDDTGIKLDDYFNNPSFLERTRPLSVEGLETPSLYVQAASLAGRVVVTSGSLKQQQLPLDPAIRSTVLGGREQAVDTMLGEAPVLMLASPLRDNSAIVGVLLVAQPLREINRTIQLLSMSVTLISLIALLAALRGGAWLAGRALVPVGQVAATARQIVRAEDLAQRVPAAQGSDELAQLTATVNEMLERLEVLFSSQRRFVADVSHELRTPLTAMRGNLELLRRTSQAAPAQIGPSLAAMEREVNRLVRMSSDLLLLAQAESGVHLRSEPVALDELVLEVVRDLAPLAQGLTLRPAIAEQVEVMGDRDRLKQALLNMAANALQHTPPGGSVTLAVACAGNHAELVVHDTGVGIDAEALPYVFERFFRADRARSRAAGGAGLGLAIVKWVAEAHAGGVNVRSTPGEGSTFTLWLPIHPPALT</sequence>
<dbReference type="CDD" id="cd06225">
    <property type="entry name" value="HAMP"/>
    <property type="match status" value="1"/>
</dbReference>
<dbReference type="FunFam" id="1.10.287.130:FF:000001">
    <property type="entry name" value="Two-component sensor histidine kinase"/>
    <property type="match status" value="1"/>
</dbReference>
<dbReference type="InterPro" id="IPR003660">
    <property type="entry name" value="HAMP_dom"/>
</dbReference>
<dbReference type="EC" id="2.7.13.3" evidence="3"/>
<evidence type="ECO:0000256" key="9">
    <source>
        <dbReference type="ARBA" id="ARBA00023012"/>
    </source>
</evidence>
<dbReference type="InterPro" id="IPR003594">
    <property type="entry name" value="HATPase_dom"/>
</dbReference>
<feature type="domain" description="Histidine kinase" evidence="12">
    <location>
        <begin position="258"/>
        <end position="472"/>
    </location>
</feature>
<keyword evidence="8 11" id="KW-1133">Transmembrane helix</keyword>
<organism evidence="14 15">
    <name type="scientific">Kouleothrix aurantiaca</name>
    <dbReference type="NCBI Taxonomy" id="186479"/>
    <lineage>
        <taxon>Bacteria</taxon>
        <taxon>Bacillati</taxon>
        <taxon>Chloroflexota</taxon>
        <taxon>Chloroflexia</taxon>
        <taxon>Chloroflexales</taxon>
        <taxon>Roseiflexineae</taxon>
        <taxon>Roseiflexaceae</taxon>
        <taxon>Kouleothrix</taxon>
    </lineage>
</organism>
<dbReference type="Pfam" id="PF00512">
    <property type="entry name" value="HisKA"/>
    <property type="match status" value="1"/>
</dbReference>